<dbReference type="InterPro" id="IPR006593">
    <property type="entry name" value="Cyt_b561/ferric_Rdtase_TM"/>
</dbReference>
<proteinExistence type="predicted"/>
<dbReference type="STRING" id="35128.B8C0P1"/>
<dbReference type="GO" id="GO:0016020">
    <property type="term" value="C:membrane"/>
    <property type="evidence" value="ECO:0007669"/>
    <property type="project" value="UniProtKB-SubCell"/>
</dbReference>
<dbReference type="SMART" id="SM00664">
    <property type="entry name" value="DoH"/>
    <property type="match status" value="2"/>
</dbReference>
<dbReference type="InterPro" id="IPR005018">
    <property type="entry name" value="DOMON_domain"/>
</dbReference>
<dbReference type="EMBL" id="CM000641">
    <property type="protein sequence ID" value="EED93553.1"/>
    <property type="molecule type" value="Genomic_DNA"/>
</dbReference>
<feature type="domain" description="DOMON" evidence="10">
    <location>
        <begin position="70"/>
        <end position="190"/>
    </location>
</feature>
<dbReference type="Pfam" id="PF03351">
    <property type="entry name" value="DOMON"/>
    <property type="match status" value="2"/>
</dbReference>
<evidence type="ECO:0000256" key="4">
    <source>
        <dbReference type="ARBA" id="ARBA00022729"/>
    </source>
</evidence>
<dbReference type="OMA" id="NGAHERM"/>
<feature type="domain" description="DOMON" evidence="10">
    <location>
        <begin position="248"/>
        <end position="375"/>
    </location>
</feature>
<dbReference type="PANTHER" id="PTHR23130">
    <property type="entry name" value="CYTOCHROME B561 AND DOMON DOMAIN-CONTAINING PROTEIN"/>
    <property type="match status" value="1"/>
</dbReference>
<reference evidence="12 13" key="2">
    <citation type="journal article" date="2008" name="Nature">
        <title>The Phaeodactylum genome reveals the evolutionary history of diatom genomes.</title>
        <authorList>
            <person name="Bowler C."/>
            <person name="Allen A.E."/>
            <person name="Badger J.H."/>
            <person name="Grimwood J."/>
            <person name="Jabbari K."/>
            <person name="Kuo A."/>
            <person name="Maheswari U."/>
            <person name="Martens C."/>
            <person name="Maumus F."/>
            <person name="Otillar R.P."/>
            <person name="Rayko E."/>
            <person name="Salamov A."/>
            <person name="Vandepoele K."/>
            <person name="Beszteri B."/>
            <person name="Gruber A."/>
            <person name="Heijde M."/>
            <person name="Katinka M."/>
            <person name="Mock T."/>
            <person name="Valentin K."/>
            <person name="Verret F."/>
            <person name="Berges J.A."/>
            <person name="Brownlee C."/>
            <person name="Cadoret J.P."/>
            <person name="Chiovitti A."/>
            <person name="Choi C.J."/>
            <person name="Coesel S."/>
            <person name="De Martino A."/>
            <person name="Detter J.C."/>
            <person name="Durkin C."/>
            <person name="Falciatore A."/>
            <person name="Fournet J."/>
            <person name="Haruta M."/>
            <person name="Huysman M.J."/>
            <person name="Jenkins B.D."/>
            <person name="Jiroutova K."/>
            <person name="Jorgensen R.E."/>
            <person name="Joubert Y."/>
            <person name="Kaplan A."/>
            <person name="Kroger N."/>
            <person name="Kroth P.G."/>
            <person name="La Roche J."/>
            <person name="Lindquist E."/>
            <person name="Lommer M."/>
            <person name="Martin-Jezequel V."/>
            <person name="Lopez P.J."/>
            <person name="Lucas S."/>
            <person name="Mangogna M."/>
            <person name="McGinnis K."/>
            <person name="Medlin L.K."/>
            <person name="Montsant A."/>
            <person name="Oudot-Le Secq M.P."/>
            <person name="Napoli C."/>
            <person name="Obornik M."/>
            <person name="Parker M.S."/>
            <person name="Petit J.L."/>
            <person name="Porcel B.M."/>
            <person name="Poulsen N."/>
            <person name="Robison M."/>
            <person name="Rychlewski L."/>
            <person name="Rynearson T.A."/>
            <person name="Schmutz J."/>
            <person name="Shapiro H."/>
            <person name="Siaut M."/>
            <person name="Stanley M."/>
            <person name="Sussman M.R."/>
            <person name="Taylor A.R."/>
            <person name="Vardi A."/>
            <person name="von Dassow P."/>
            <person name="Vyverman W."/>
            <person name="Willis A."/>
            <person name="Wyrwicz L.S."/>
            <person name="Rokhsar D.S."/>
            <person name="Weissenbach J."/>
            <person name="Armbrust E.V."/>
            <person name="Green B.R."/>
            <person name="Van de Peer Y."/>
            <person name="Grigoriev I.V."/>
        </authorList>
    </citation>
    <scope>NUCLEOTIDE SEQUENCE [LARGE SCALE GENOMIC DNA]</scope>
    <source>
        <strain evidence="12 13">CCMP1335</strain>
    </source>
</reference>
<dbReference type="PaxDb" id="35128-Thaps22490"/>
<feature type="compositionally biased region" description="Polar residues" evidence="8">
    <location>
        <begin position="211"/>
        <end position="222"/>
    </location>
</feature>
<dbReference type="PROSITE" id="PS50939">
    <property type="entry name" value="CYTOCHROME_B561"/>
    <property type="match status" value="1"/>
</dbReference>
<reference evidence="12 13" key="1">
    <citation type="journal article" date="2004" name="Science">
        <title>The genome of the diatom Thalassiosira pseudonana: ecology, evolution, and metabolism.</title>
        <authorList>
            <person name="Armbrust E.V."/>
            <person name="Berges J.A."/>
            <person name="Bowler C."/>
            <person name="Green B.R."/>
            <person name="Martinez D."/>
            <person name="Putnam N.H."/>
            <person name="Zhou S."/>
            <person name="Allen A.E."/>
            <person name="Apt K.E."/>
            <person name="Bechner M."/>
            <person name="Brzezinski M.A."/>
            <person name="Chaal B.K."/>
            <person name="Chiovitti A."/>
            <person name="Davis A.K."/>
            <person name="Demarest M.S."/>
            <person name="Detter J.C."/>
            <person name="Glavina T."/>
            <person name="Goodstein D."/>
            <person name="Hadi M.Z."/>
            <person name="Hellsten U."/>
            <person name="Hildebrand M."/>
            <person name="Jenkins B.D."/>
            <person name="Jurka J."/>
            <person name="Kapitonov V.V."/>
            <person name="Kroger N."/>
            <person name="Lau W.W."/>
            <person name="Lane T.W."/>
            <person name="Larimer F.W."/>
            <person name="Lippmeier J.C."/>
            <person name="Lucas S."/>
            <person name="Medina M."/>
            <person name="Montsant A."/>
            <person name="Obornik M."/>
            <person name="Parker M.S."/>
            <person name="Palenik B."/>
            <person name="Pazour G.J."/>
            <person name="Richardson P.M."/>
            <person name="Rynearson T.A."/>
            <person name="Saito M.A."/>
            <person name="Schwartz D.C."/>
            <person name="Thamatrakoln K."/>
            <person name="Valentin K."/>
            <person name="Vardi A."/>
            <person name="Wilkerson F.P."/>
            <person name="Rokhsar D.S."/>
        </authorList>
    </citation>
    <scope>NUCLEOTIDE SEQUENCE [LARGE SCALE GENOMIC DNA]</scope>
    <source>
        <strain evidence="12 13">CCMP1335</strain>
    </source>
</reference>
<dbReference type="InParanoid" id="B8C0P1"/>
<evidence type="ECO:0000256" key="3">
    <source>
        <dbReference type="ARBA" id="ARBA00022692"/>
    </source>
</evidence>
<evidence type="ECO:0000259" key="11">
    <source>
        <dbReference type="PROSITE" id="PS50939"/>
    </source>
</evidence>
<organism evidence="12 13">
    <name type="scientific">Thalassiosira pseudonana</name>
    <name type="common">Marine diatom</name>
    <name type="synonym">Cyclotella nana</name>
    <dbReference type="NCBI Taxonomy" id="35128"/>
    <lineage>
        <taxon>Eukaryota</taxon>
        <taxon>Sar</taxon>
        <taxon>Stramenopiles</taxon>
        <taxon>Ochrophyta</taxon>
        <taxon>Bacillariophyta</taxon>
        <taxon>Coscinodiscophyceae</taxon>
        <taxon>Thalassiosirophycidae</taxon>
        <taxon>Thalassiosirales</taxon>
        <taxon>Thalassiosiraceae</taxon>
        <taxon>Thalassiosira</taxon>
    </lineage>
</organism>
<keyword evidence="6 9" id="KW-1133">Transmembrane helix</keyword>
<dbReference type="KEGG" id="tps:THAPSDRAFT_22490"/>
<keyword evidence="7 9" id="KW-0472">Membrane</keyword>
<evidence type="ECO:0000313" key="12">
    <source>
        <dbReference type="EMBL" id="EED93553.1"/>
    </source>
</evidence>
<protein>
    <recommendedName>
        <fullName evidence="14">Cytochrome b561 domain-containing protein</fullName>
    </recommendedName>
</protein>
<evidence type="ECO:0000259" key="10">
    <source>
        <dbReference type="PROSITE" id="PS50836"/>
    </source>
</evidence>
<evidence type="ECO:0000256" key="1">
    <source>
        <dbReference type="ARBA" id="ARBA00004370"/>
    </source>
</evidence>
<evidence type="ECO:0000256" key="2">
    <source>
        <dbReference type="ARBA" id="ARBA00022448"/>
    </source>
</evidence>
<dbReference type="InterPro" id="IPR045266">
    <property type="entry name" value="DOH_DOMON"/>
</dbReference>
<dbReference type="AlphaFoldDB" id="B8C0P1"/>
<evidence type="ECO:0000256" key="8">
    <source>
        <dbReference type="SAM" id="MobiDB-lite"/>
    </source>
</evidence>
<dbReference type="PROSITE" id="PS50836">
    <property type="entry name" value="DOMON"/>
    <property type="match status" value="2"/>
</dbReference>
<dbReference type="Gene3D" id="1.20.120.1770">
    <property type="match status" value="1"/>
</dbReference>
<keyword evidence="2" id="KW-0813">Transport</keyword>
<feature type="transmembrane region" description="Helical" evidence="9">
    <location>
        <begin position="408"/>
        <end position="429"/>
    </location>
</feature>
<dbReference type="CDD" id="cd08760">
    <property type="entry name" value="Cyt_b561_FRRS1_like"/>
    <property type="match status" value="1"/>
</dbReference>
<feature type="transmembrane region" description="Helical" evidence="9">
    <location>
        <begin position="562"/>
        <end position="582"/>
    </location>
</feature>
<dbReference type="RefSeq" id="XP_002290016.1">
    <property type="nucleotide sequence ID" value="XM_002289980.1"/>
</dbReference>
<dbReference type="SUPFAM" id="SSF49344">
    <property type="entry name" value="CBD9-like"/>
    <property type="match status" value="1"/>
</dbReference>
<feature type="transmembrane region" description="Helical" evidence="9">
    <location>
        <begin position="522"/>
        <end position="542"/>
    </location>
</feature>
<evidence type="ECO:0000256" key="7">
    <source>
        <dbReference type="ARBA" id="ARBA00023136"/>
    </source>
</evidence>
<feature type="transmembrane region" description="Helical" evidence="9">
    <location>
        <begin position="485"/>
        <end position="502"/>
    </location>
</feature>
<comment type="subcellular location">
    <subcellularLocation>
        <location evidence="1">Membrane</location>
    </subcellularLocation>
</comment>
<keyword evidence="13" id="KW-1185">Reference proteome</keyword>
<evidence type="ECO:0000256" key="9">
    <source>
        <dbReference type="SAM" id="Phobius"/>
    </source>
</evidence>
<dbReference type="eggNOG" id="KOG4293">
    <property type="taxonomic scope" value="Eukaryota"/>
</dbReference>
<feature type="region of interest" description="Disordered" evidence="8">
    <location>
        <begin position="211"/>
        <end position="234"/>
    </location>
</feature>
<dbReference type="SMART" id="SM00665">
    <property type="entry name" value="B561"/>
    <property type="match status" value="1"/>
</dbReference>
<evidence type="ECO:0000256" key="5">
    <source>
        <dbReference type="ARBA" id="ARBA00022982"/>
    </source>
</evidence>
<keyword evidence="4" id="KW-0732">Signal</keyword>
<feature type="domain" description="Cytochrome b561" evidence="11">
    <location>
        <begin position="374"/>
        <end position="587"/>
    </location>
</feature>
<dbReference type="CDD" id="cd09631">
    <property type="entry name" value="DOMON_DOH"/>
    <property type="match status" value="2"/>
</dbReference>
<name>B8C0P1_THAPS</name>
<keyword evidence="5" id="KW-0249">Electron transport</keyword>
<dbReference type="GeneID" id="7451407"/>
<gene>
    <name evidence="12" type="ORF">THAPSDRAFT_22490</name>
</gene>
<accession>B8C0P1</accession>
<keyword evidence="3 9" id="KW-0812">Transmembrane</keyword>
<evidence type="ECO:0008006" key="14">
    <source>
        <dbReference type="Google" id="ProtNLM"/>
    </source>
</evidence>
<evidence type="ECO:0000256" key="6">
    <source>
        <dbReference type="ARBA" id="ARBA00022989"/>
    </source>
</evidence>
<feature type="transmembrane region" description="Helical" evidence="9">
    <location>
        <begin position="450"/>
        <end position="470"/>
    </location>
</feature>
<dbReference type="Proteomes" id="UP000001449">
    <property type="component" value="Chromosome 4"/>
</dbReference>
<evidence type="ECO:0000313" key="13">
    <source>
        <dbReference type="Proteomes" id="UP000001449"/>
    </source>
</evidence>
<dbReference type="PANTHER" id="PTHR23130:SF171">
    <property type="entry name" value="OS01G0895300 PROTEIN"/>
    <property type="match status" value="1"/>
</dbReference>
<dbReference type="Pfam" id="PF03188">
    <property type="entry name" value="Cytochrom_B561"/>
    <property type="match status" value="1"/>
</dbReference>
<dbReference type="HOGENOM" id="CLU_454579_0_0_1"/>
<sequence>MKAFRQAAALLFSSSLSQNNRNNAMVSATSTDAPTATQPAAIAGPTSNVPAAAPSVFCPDTLANFELIDQKAVLYYALVPSTSDGSSNGFLCARLEVEDEGWVALAVSPNGQMIGSEAIIGLPDDDSVLKYSLDAYSNPSPMDDSKQTLMDTSITQSNGKTVMEFTKLLEEDDEISIVEEGTNIFLYASGSSNALAYHSAKETFQKDFSNDNTSSISSNVSDAPTAAPPVPNQDKDCTKEYCEYQLAPDLLKRYLINVPDGTTLDICEGCTISMEIVYDGEGWVSIAISEDGLMIGSEAVVGIPGENNNVPQKYVLGGKANVDVQPMPQSQQTLTDATVEVVNGQTIMKFTKIMQESGEIPISPTANNNFMWAHGSGSSLGYHAAREVYVHNLSSGVSESSTNTINKAAWLAHGVMAFLAWGVCTPLAVQSALLRDLLPKGPIWFNIHRALNTLSYALFIALFALAIAYVQKEGDKHFNGAHERMGLAMFILATVQILGGAFRPHLPEAGDVKSVLRKGWEASHRAIGVALLACGFWQMRVGIELYAVKYNVDESEEDTFGIVYWVWVGLMSAIIVVGGAYFKLKKKDDAEEEVDKKGEGQ</sequence>